<dbReference type="EMBL" id="MN740006">
    <property type="protein sequence ID" value="QHT83091.1"/>
    <property type="molecule type" value="Genomic_DNA"/>
</dbReference>
<dbReference type="AlphaFoldDB" id="A0A6C0HQX3"/>
<accession>A0A6C0HQX3</accession>
<evidence type="ECO:0000313" key="1">
    <source>
        <dbReference type="EMBL" id="QHT83091.1"/>
    </source>
</evidence>
<name>A0A6C0HQX3_9ZZZZ</name>
<organism evidence="1">
    <name type="scientific">viral metagenome</name>
    <dbReference type="NCBI Taxonomy" id="1070528"/>
    <lineage>
        <taxon>unclassified sequences</taxon>
        <taxon>metagenomes</taxon>
        <taxon>organismal metagenomes</taxon>
    </lineage>
</organism>
<reference evidence="1" key="1">
    <citation type="journal article" date="2020" name="Nature">
        <title>Giant virus diversity and host interactions through global metagenomics.</title>
        <authorList>
            <person name="Schulz F."/>
            <person name="Roux S."/>
            <person name="Paez-Espino D."/>
            <person name="Jungbluth S."/>
            <person name="Walsh D.A."/>
            <person name="Denef V.J."/>
            <person name="McMahon K.D."/>
            <person name="Konstantinidis K.T."/>
            <person name="Eloe-Fadrosh E.A."/>
            <person name="Kyrpides N.C."/>
            <person name="Woyke T."/>
        </authorList>
    </citation>
    <scope>NUCLEOTIDE SEQUENCE</scope>
    <source>
        <strain evidence="1">GVMAG-M-3300023184-167</strain>
    </source>
</reference>
<proteinExistence type="predicted"/>
<sequence>MEFELKKNTLNNIKIMRDFSYKEENNKKQSKQVHYSPETEFNIEKKKSTTTFDKYGDIVRPIIINNKYFIRHDQIRNKMAIYGIF</sequence>
<protein>
    <submittedName>
        <fullName evidence="1">Uncharacterized protein</fullName>
    </submittedName>
</protein>